<dbReference type="STRING" id="4081.A0A3Q7G1F5"/>
<dbReference type="AlphaFoldDB" id="A0A3Q7G1F5"/>
<dbReference type="PANTHER" id="PTHR22930">
    <property type="match status" value="1"/>
</dbReference>
<reference evidence="1" key="1">
    <citation type="journal article" date="2012" name="Nature">
        <title>The tomato genome sequence provides insights into fleshy fruit evolution.</title>
        <authorList>
            <consortium name="Tomato Genome Consortium"/>
        </authorList>
    </citation>
    <scope>NUCLEOTIDE SEQUENCE [LARGE SCALE GENOMIC DNA]</scope>
    <source>
        <strain evidence="1">cv. Heinz 1706</strain>
    </source>
</reference>
<name>A0A3Q7G1F5_SOLLC</name>
<evidence type="ECO:0008006" key="3">
    <source>
        <dbReference type="Google" id="ProtNLM"/>
    </source>
</evidence>
<protein>
    <recommendedName>
        <fullName evidence="3">DDE Tnp4 domain-containing protein</fullName>
    </recommendedName>
</protein>
<evidence type="ECO:0000313" key="2">
    <source>
        <dbReference type="Proteomes" id="UP000004994"/>
    </source>
</evidence>
<accession>A0A3Q7G1F5</accession>
<sequence>MGHSILLSARIPKILSHLNFLIRDNDILCIDKLRMDRNAFHILASLAKNIGVLLVKPNPVLEHDSDDRWKWFKGCLGALDGTYISIRVEAIYKPRYRTRNRDIATNVLRVCDRNLNFIYVLPGWEGSVADGRVLRDVVVRRNRLKVINICEMEDIQMEMVYCLPTEDIDIG</sequence>
<dbReference type="InterPro" id="IPR045249">
    <property type="entry name" value="HARBI1-like"/>
</dbReference>
<dbReference type="PANTHER" id="PTHR22930:SF293">
    <property type="entry name" value="PROTEIN ALP1-LIKE"/>
    <property type="match status" value="1"/>
</dbReference>
<keyword evidence="2" id="KW-1185">Reference proteome</keyword>
<reference evidence="1" key="2">
    <citation type="submission" date="2019-01" db="UniProtKB">
        <authorList>
            <consortium name="EnsemblPlants"/>
        </authorList>
    </citation>
    <scope>IDENTIFICATION</scope>
    <source>
        <strain evidence="1">cv. Heinz 1706</strain>
    </source>
</reference>
<organism evidence="1">
    <name type="scientific">Solanum lycopersicum</name>
    <name type="common">Tomato</name>
    <name type="synonym">Lycopersicon esculentum</name>
    <dbReference type="NCBI Taxonomy" id="4081"/>
    <lineage>
        <taxon>Eukaryota</taxon>
        <taxon>Viridiplantae</taxon>
        <taxon>Streptophyta</taxon>
        <taxon>Embryophyta</taxon>
        <taxon>Tracheophyta</taxon>
        <taxon>Spermatophyta</taxon>
        <taxon>Magnoliopsida</taxon>
        <taxon>eudicotyledons</taxon>
        <taxon>Gunneridae</taxon>
        <taxon>Pentapetalae</taxon>
        <taxon>asterids</taxon>
        <taxon>lamiids</taxon>
        <taxon>Solanales</taxon>
        <taxon>Solanaceae</taxon>
        <taxon>Solanoideae</taxon>
        <taxon>Solaneae</taxon>
        <taxon>Solanum</taxon>
        <taxon>Solanum subgen. Lycopersicon</taxon>
    </lineage>
</organism>
<dbReference type="Proteomes" id="UP000004994">
    <property type="component" value="Chromosome 4"/>
</dbReference>
<evidence type="ECO:0000313" key="1">
    <source>
        <dbReference type="EnsemblPlants" id="Solyc04g014853.1.1"/>
    </source>
</evidence>
<dbReference type="InParanoid" id="A0A3Q7G1F5"/>
<proteinExistence type="predicted"/>
<dbReference type="Gramene" id="Solyc04g014853.1.1">
    <property type="protein sequence ID" value="Solyc04g014853.1.1"/>
    <property type="gene ID" value="Solyc04g014853.1"/>
</dbReference>
<dbReference type="EnsemblPlants" id="Solyc04g014853.1.1">
    <property type="protein sequence ID" value="Solyc04g014853.1.1"/>
    <property type="gene ID" value="Solyc04g014853.1"/>
</dbReference>